<evidence type="ECO:0000256" key="1">
    <source>
        <dbReference type="ARBA" id="ARBA00022741"/>
    </source>
</evidence>
<dbReference type="PROSITE" id="PS50011">
    <property type="entry name" value="PROTEIN_KINASE_DOM"/>
    <property type="match status" value="1"/>
</dbReference>
<dbReference type="Pfam" id="PF00069">
    <property type="entry name" value="Pkinase"/>
    <property type="match status" value="1"/>
</dbReference>
<dbReference type="Gene3D" id="1.10.510.10">
    <property type="entry name" value="Transferase(Phosphotransferase) domain 1"/>
    <property type="match status" value="1"/>
</dbReference>
<evidence type="ECO:0000256" key="2">
    <source>
        <dbReference type="ARBA" id="ARBA00022840"/>
    </source>
</evidence>
<feature type="compositionally biased region" description="Low complexity" evidence="3">
    <location>
        <begin position="197"/>
        <end position="206"/>
    </location>
</feature>
<dbReference type="GeneID" id="27314251"/>
<dbReference type="SUPFAM" id="SSF56112">
    <property type="entry name" value="Protein kinase-like (PK-like)"/>
    <property type="match status" value="1"/>
</dbReference>
<evidence type="ECO:0000313" key="6">
    <source>
        <dbReference type="Proteomes" id="UP000053259"/>
    </source>
</evidence>
<keyword evidence="2" id="KW-0067">ATP-binding</keyword>
<dbReference type="Proteomes" id="UP000053259">
    <property type="component" value="Unassembled WGS sequence"/>
</dbReference>
<keyword evidence="1" id="KW-0547">Nucleotide-binding</keyword>
<proteinExistence type="predicted"/>
<feature type="region of interest" description="Disordered" evidence="3">
    <location>
        <begin position="224"/>
        <end position="264"/>
    </location>
</feature>
<dbReference type="STRING" id="253628.A0A0D1YP81"/>
<feature type="region of interest" description="Disordered" evidence="3">
    <location>
        <begin position="170"/>
        <end position="208"/>
    </location>
</feature>
<organism evidence="5 6">
    <name type="scientific">Verruconis gallopava</name>
    <dbReference type="NCBI Taxonomy" id="253628"/>
    <lineage>
        <taxon>Eukaryota</taxon>
        <taxon>Fungi</taxon>
        <taxon>Dikarya</taxon>
        <taxon>Ascomycota</taxon>
        <taxon>Pezizomycotina</taxon>
        <taxon>Dothideomycetes</taxon>
        <taxon>Pleosporomycetidae</taxon>
        <taxon>Venturiales</taxon>
        <taxon>Sympoventuriaceae</taxon>
        <taxon>Verruconis</taxon>
    </lineage>
</organism>
<dbReference type="AlphaFoldDB" id="A0A0D1YP81"/>
<feature type="compositionally biased region" description="Polar residues" evidence="3">
    <location>
        <begin position="236"/>
        <end position="252"/>
    </location>
</feature>
<name>A0A0D1YP81_9PEZI</name>
<protein>
    <recommendedName>
        <fullName evidence="4">Protein kinase domain-containing protein</fullName>
    </recommendedName>
</protein>
<dbReference type="GO" id="GO:0004674">
    <property type="term" value="F:protein serine/threonine kinase activity"/>
    <property type="evidence" value="ECO:0007669"/>
    <property type="project" value="TreeGrafter"/>
</dbReference>
<dbReference type="PROSITE" id="PS00108">
    <property type="entry name" value="PROTEIN_KINASE_ST"/>
    <property type="match status" value="1"/>
</dbReference>
<feature type="domain" description="Protein kinase" evidence="4">
    <location>
        <begin position="344"/>
        <end position="655"/>
    </location>
</feature>
<evidence type="ECO:0000256" key="3">
    <source>
        <dbReference type="SAM" id="MobiDB-lite"/>
    </source>
</evidence>
<reference evidence="5 6" key="1">
    <citation type="submission" date="2015-01" db="EMBL/GenBank/DDBJ databases">
        <title>The Genome Sequence of Ochroconis gallopava CBS43764.</title>
        <authorList>
            <consortium name="The Broad Institute Genomics Platform"/>
            <person name="Cuomo C."/>
            <person name="de Hoog S."/>
            <person name="Gorbushina A."/>
            <person name="Stielow B."/>
            <person name="Teixiera M."/>
            <person name="Abouelleil A."/>
            <person name="Chapman S.B."/>
            <person name="Priest M."/>
            <person name="Young S.K."/>
            <person name="Wortman J."/>
            <person name="Nusbaum C."/>
            <person name="Birren B."/>
        </authorList>
    </citation>
    <scope>NUCLEOTIDE SEQUENCE [LARGE SCALE GENOMIC DNA]</scope>
    <source>
        <strain evidence="5 6">CBS 43764</strain>
    </source>
</reference>
<accession>A0A0D1YP81</accession>
<dbReference type="InterPro" id="IPR011009">
    <property type="entry name" value="Kinase-like_dom_sf"/>
</dbReference>
<dbReference type="GO" id="GO:0035556">
    <property type="term" value="P:intracellular signal transduction"/>
    <property type="evidence" value="ECO:0007669"/>
    <property type="project" value="TreeGrafter"/>
</dbReference>
<dbReference type="SMART" id="SM00220">
    <property type="entry name" value="S_TKc"/>
    <property type="match status" value="1"/>
</dbReference>
<feature type="region of interest" description="Disordered" evidence="3">
    <location>
        <begin position="299"/>
        <end position="320"/>
    </location>
</feature>
<gene>
    <name evidence="5" type="ORF">PV09_06278</name>
</gene>
<dbReference type="FunFam" id="1.10.510.10:FF:000640">
    <property type="entry name" value="Serine/threonine-protein kinase PRR1"/>
    <property type="match status" value="1"/>
</dbReference>
<dbReference type="PANTHER" id="PTHR24346">
    <property type="entry name" value="MAP/MICROTUBULE AFFINITY-REGULATING KINASE"/>
    <property type="match status" value="1"/>
</dbReference>
<dbReference type="InParanoid" id="A0A0D1YP81"/>
<dbReference type="InterPro" id="IPR000719">
    <property type="entry name" value="Prot_kinase_dom"/>
</dbReference>
<dbReference type="PANTHER" id="PTHR24346:SF110">
    <property type="entry name" value="NON-SPECIFIC SERINE_THREONINE PROTEIN KINASE"/>
    <property type="match status" value="1"/>
</dbReference>
<dbReference type="InterPro" id="IPR008271">
    <property type="entry name" value="Ser/Thr_kinase_AS"/>
</dbReference>
<sequence>MGGPEVASEIASVGASISQHRSDTPTTDVPVVNQSFDNLSPVATNQGLQERYERSAGQNAGLPALDTLTASIPRVHIRTPSTATPRTPRDAGLHVHTDITAPPSATGTNTSSDVSQAAIGEAEVIKEQGLRHSQPIPMTLENSLRSTLSAASIQSVYSLSPGSGISSPAINALPDITPLPSPLQGGDSPTPWKSRSRPGSSGSLSRSLREEVLLDVSAKVSPTKMKQKSYGVLTSEDGTNKNPSSHQSSRSISDFRPGALHNEKPRNVTTNAVSIDSDIMQIDSALHREKYLAEQRGLVPASLPTPPPSNRSVAESEADEVADEPEFVEYLVVREGPSKRKRKYRPVRPLGQGTFSKVVLATSERLPPSTKLDDTSEAWLNPKNLVAIKVVQHGPAGGADAERIDLGLKREIEILRTLEHPTLIHLKAFDWSDQEALIVLNYCAGGDLFDLASQRRDLLTPHIVQRMFAELVDATRYLHSLWIVHRDIKLENVLLNLPAQALAEITDAFKHPYPLITLTDLGLSRKIPQPPESPLLQTRCGSEDYAAPEILLGQPYDGRKTDAWALGVLTYALMEGRLPFDPPPVRPGQRPVRGKSTHRIARCDWMWCEYGDEYGEWDPKAGAGWEGARECVEGLLKKVTRGRVSLDELAERPYVKEAIDCEGGLRRPPHADDEDE</sequence>
<dbReference type="EMBL" id="KN847549">
    <property type="protein sequence ID" value="KIW02472.1"/>
    <property type="molecule type" value="Genomic_DNA"/>
</dbReference>
<feature type="compositionally biased region" description="Polar residues" evidence="3">
    <location>
        <begin position="15"/>
        <end position="33"/>
    </location>
</feature>
<keyword evidence="6" id="KW-1185">Reference proteome</keyword>
<dbReference type="RefSeq" id="XP_016212341.1">
    <property type="nucleotide sequence ID" value="XM_016359893.1"/>
</dbReference>
<dbReference type="GO" id="GO:0005524">
    <property type="term" value="F:ATP binding"/>
    <property type="evidence" value="ECO:0007669"/>
    <property type="project" value="UniProtKB-KW"/>
</dbReference>
<evidence type="ECO:0000313" key="5">
    <source>
        <dbReference type="EMBL" id="KIW02472.1"/>
    </source>
</evidence>
<feature type="region of interest" description="Disordered" evidence="3">
    <location>
        <begin position="1"/>
        <end position="33"/>
    </location>
</feature>
<dbReference type="OrthoDB" id="410920at2759"/>
<dbReference type="GO" id="GO:0005737">
    <property type="term" value="C:cytoplasm"/>
    <property type="evidence" value="ECO:0007669"/>
    <property type="project" value="TreeGrafter"/>
</dbReference>
<evidence type="ECO:0000259" key="4">
    <source>
        <dbReference type="PROSITE" id="PS50011"/>
    </source>
</evidence>
<dbReference type="VEuPathDB" id="FungiDB:PV09_06278"/>
<dbReference type="HOGENOM" id="CLU_019271_1_0_1"/>